<dbReference type="SMART" id="SM00874">
    <property type="entry name" value="B5"/>
    <property type="match status" value="1"/>
</dbReference>
<sequence length="526" mass="59977">MVVVEYTYEEMKKLVNLPRDQLISTLSELGAPSEYEPETKKIITELTPNRPDWYSMEGLARALRSYYGEKISEYKTKKSDYVVVVDPSVASVRPYTVCAVVKKLSFDDQKIRDMVLLQEKLLATLGRKVKKFGLGIYPLHGIKFPINYTTKKPEEIAYRPLGHETVMTAEEIIKKHKKGQQYGYLLQGKARYPIFTDSNGKIMALIPIVNSAETGKVDEDTREVFIEVSGSDLHMCKVALNILVCTFADMGGEIYEVRMEYQKEKFVTPNLVPQKIKINLVEINRILGVVFTEKQITQFLKKMGYGYEHGVVSIPPFRADIMGQIDIVEDIAIAHGYNNFKPTMPNFFTSGNRIRKYDSIDEIMKGMGFLELKTFTLTNKEKLHYVGSEETVVEITNPNTVDFTIVRPNLMVSFLDVLVVNKMKGLPQKFYEIGEVHRKKTTKKLVFGVVDKKLDFSEVRGYLQTLASECGFEFKLNKKPNKVFESELSCVILVKNKEIGVFGKIKKEILSGLGLENEVYVCELET</sequence>
<name>A0A5E4LS86_9ARCH</name>
<dbReference type="Gene3D" id="3.50.40.10">
    <property type="entry name" value="Phenylalanyl-trna Synthetase, Chain B, domain 3"/>
    <property type="match status" value="1"/>
</dbReference>
<reference evidence="14 15" key="1">
    <citation type="submission" date="2019-08" db="EMBL/GenBank/DDBJ databases">
        <authorList>
            <person name="Vazquez-Campos X."/>
        </authorList>
    </citation>
    <scope>NUCLEOTIDE SEQUENCE [LARGE SCALE GENOMIC DNA]</scope>
    <source>
        <strain evidence="14">LFW-283_2</strain>
    </source>
</reference>
<gene>
    <name evidence="14" type="primary">pheT_2</name>
    <name evidence="14" type="ORF">LFW2832_00952</name>
</gene>
<dbReference type="InterPro" id="IPR005146">
    <property type="entry name" value="B3/B4_tRNA-bd"/>
</dbReference>
<dbReference type="SUPFAM" id="SSF55681">
    <property type="entry name" value="Class II aaRS and biotin synthetases"/>
    <property type="match status" value="1"/>
</dbReference>
<dbReference type="Gene3D" id="3.30.56.10">
    <property type="match status" value="2"/>
</dbReference>
<dbReference type="SMART" id="SM00873">
    <property type="entry name" value="B3_4"/>
    <property type="match status" value="1"/>
</dbReference>
<dbReference type="PANTHER" id="PTHR10947:SF0">
    <property type="entry name" value="PHENYLALANINE--TRNA LIGASE BETA SUBUNIT"/>
    <property type="match status" value="1"/>
</dbReference>
<comment type="caution">
    <text evidence="14">The sequence shown here is derived from an EMBL/GenBank/DDBJ whole genome shotgun (WGS) entry which is preliminary data.</text>
</comment>
<dbReference type="InterPro" id="IPR045060">
    <property type="entry name" value="Phe-tRNA-ligase_IIc_bsu"/>
</dbReference>
<keyword evidence="5" id="KW-0963">Cytoplasm</keyword>
<dbReference type="InterPro" id="IPR009061">
    <property type="entry name" value="DNA-bd_dom_put_sf"/>
</dbReference>
<comment type="subcellular location">
    <subcellularLocation>
        <location evidence="2">Cytoplasm</location>
    </subcellularLocation>
</comment>
<dbReference type="Pfam" id="PF03484">
    <property type="entry name" value="B5"/>
    <property type="match status" value="1"/>
</dbReference>
<dbReference type="InterPro" id="IPR045864">
    <property type="entry name" value="aa-tRNA-synth_II/BPL/LPL"/>
</dbReference>
<dbReference type="Pfam" id="PF17759">
    <property type="entry name" value="tRNA_synthFbeta"/>
    <property type="match status" value="1"/>
</dbReference>
<evidence type="ECO:0000256" key="1">
    <source>
        <dbReference type="ARBA" id="ARBA00001946"/>
    </source>
</evidence>
<evidence type="ECO:0000256" key="8">
    <source>
        <dbReference type="ARBA" id="ARBA00022741"/>
    </source>
</evidence>
<dbReference type="GO" id="GO:0003723">
    <property type="term" value="F:RNA binding"/>
    <property type="evidence" value="ECO:0007669"/>
    <property type="project" value="InterPro"/>
</dbReference>
<evidence type="ECO:0000256" key="9">
    <source>
        <dbReference type="ARBA" id="ARBA00022840"/>
    </source>
</evidence>
<dbReference type="InterPro" id="IPR041616">
    <property type="entry name" value="PheRS_beta_core"/>
</dbReference>
<dbReference type="GO" id="GO:0005524">
    <property type="term" value="F:ATP binding"/>
    <property type="evidence" value="ECO:0007669"/>
    <property type="project" value="UniProtKB-KW"/>
</dbReference>
<dbReference type="Proteomes" id="UP000789941">
    <property type="component" value="Unassembled WGS sequence"/>
</dbReference>
<keyword evidence="7" id="KW-0479">Metal-binding</keyword>
<keyword evidence="10" id="KW-0460">Magnesium</keyword>
<organism evidence="14 15">
    <name type="scientific">Candidatus Bilamarchaeum dharawalense</name>
    <dbReference type="NCBI Taxonomy" id="2885759"/>
    <lineage>
        <taxon>Archaea</taxon>
        <taxon>Candidatus Micrarchaeota</taxon>
        <taxon>Candidatus Micrarchaeia</taxon>
        <taxon>Candidatus Anstonellales</taxon>
        <taxon>Candidatus Bilamarchaeaceae</taxon>
        <taxon>Candidatus Bilamarchaeum</taxon>
    </lineage>
</organism>
<evidence type="ECO:0000256" key="4">
    <source>
        <dbReference type="ARBA" id="ARBA00012814"/>
    </source>
</evidence>
<evidence type="ECO:0000256" key="3">
    <source>
        <dbReference type="ARBA" id="ARBA00007438"/>
    </source>
</evidence>
<keyword evidence="6 14" id="KW-0436">Ligase</keyword>
<feature type="domain" description="B5" evidence="13">
    <location>
        <begin position="271"/>
        <end position="342"/>
    </location>
</feature>
<accession>A0A5E4LS86</accession>
<dbReference type="Gene3D" id="3.30.930.10">
    <property type="entry name" value="Bira Bifunctional Protein, Domain 2"/>
    <property type="match status" value="1"/>
</dbReference>
<dbReference type="PROSITE" id="PS51483">
    <property type="entry name" value="B5"/>
    <property type="match status" value="1"/>
</dbReference>
<dbReference type="GO" id="GO:0009328">
    <property type="term" value="C:phenylalanine-tRNA ligase complex"/>
    <property type="evidence" value="ECO:0007669"/>
    <property type="project" value="TreeGrafter"/>
</dbReference>
<evidence type="ECO:0000256" key="11">
    <source>
        <dbReference type="ARBA" id="ARBA00022917"/>
    </source>
</evidence>
<dbReference type="PANTHER" id="PTHR10947">
    <property type="entry name" value="PHENYLALANYL-TRNA SYNTHETASE BETA CHAIN AND LEUCINE-RICH REPEAT-CONTAINING PROTEIN 47"/>
    <property type="match status" value="1"/>
</dbReference>
<keyword evidence="12" id="KW-0030">Aminoacyl-tRNA synthetase</keyword>
<dbReference type="NCBIfam" id="TIGR00471">
    <property type="entry name" value="pheT_arch"/>
    <property type="match status" value="1"/>
</dbReference>
<dbReference type="GO" id="GO:0004826">
    <property type="term" value="F:phenylalanine-tRNA ligase activity"/>
    <property type="evidence" value="ECO:0007669"/>
    <property type="project" value="UniProtKB-EC"/>
</dbReference>
<keyword evidence="9" id="KW-0067">ATP-binding</keyword>
<dbReference type="InterPro" id="IPR004531">
    <property type="entry name" value="Phe-tRNA-synth_IIc_bsu_arc_euk"/>
</dbReference>
<evidence type="ECO:0000313" key="15">
    <source>
        <dbReference type="Proteomes" id="UP000789941"/>
    </source>
</evidence>
<dbReference type="EMBL" id="CABMJJ010000009">
    <property type="protein sequence ID" value="VVC04441.1"/>
    <property type="molecule type" value="Genomic_DNA"/>
</dbReference>
<evidence type="ECO:0000256" key="6">
    <source>
        <dbReference type="ARBA" id="ARBA00022598"/>
    </source>
</evidence>
<dbReference type="EC" id="6.1.1.20" evidence="4"/>
<proteinExistence type="inferred from homology"/>
<dbReference type="GO" id="GO:0000287">
    <property type="term" value="F:magnesium ion binding"/>
    <property type="evidence" value="ECO:0007669"/>
    <property type="project" value="InterPro"/>
</dbReference>
<evidence type="ECO:0000313" key="14">
    <source>
        <dbReference type="EMBL" id="VVC04441.1"/>
    </source>
</evidence>
<dbReference type="AlphaFoldDB" id="A0A5E4LS86"/>
<evidence type="ECO:0000256" key="2">
    <source>
        <dbReference type="ARBA" id="ARBA00004496"/>
    </source>
</evidence>
<evidence type="ECO:0000256" key="10">
    <source>
        <dbReference type="ARBA" id="ARBA00022842"/>
    </source>
</evidence>
<dbReference type="InterPro" id="IPR005147">
    <property type="entry name" value="tRNA_synthase_B5-dom"/>
</dbReference>
<evidence type="ECO:0000256" key="12">
    <source>
        <dbReference type="ARBA" id="ARBA00023146"/>
    </source>
</evidence>
<evidence type="ECO:0000259" key="13">
    <source>
        <dbReference type="PROSITE" id="PS51483"/>
    </source>
</evidence>
<comment type="cofactor">
    <cofactor evidence="1">
        <name>Mg(2+)</name>
        <dbReference type="ChEBI" id="CHEBI:18420"/>
    </cofactor>
</comment>
<comment type="similarity">
    <text evidence="3">Belongs to the phenylalanyl-tRNA synthetase beta subunit family. Type 2 subfamily.</text>
</comment>
<keyword evidence="11" id="KW-0648">Protein biosynthesis</keyword>
<keyword evidence="8" id="KW-0547">Nucleotide-binding</keyword>
<dbReference type="SUPFAM" id="SSF46955">
    <property type="entry name" value="Putative DNA-binding domain"/>
    <property type="match status" value="1"/>
</dbReference>
<protein>
    <recommendedName>
        <fullName evidence="4">phenylalanine--tRNA ligase</fullName>
        <ecNumber evidence="4">6.1.1.20</ecNumber>
    </recommendedName>
</protein>
<dbReference type="GO" id="GO:0006432">
    <property type="term" value="P:phenylalanyl-tRNA aminoacylation"/>
    <property type="evidence" value="ECO:0007669"/>
    <property type="project" value="InterPro"/>
</dbReference>
<dbReference type="InterPro" id="IPR020825">
    <property type="entry name" value="Phe-tRNA_synthase-like_B3/B4"/>
</dbReference>
<evidence type="ECO:0000256" key="7">
    <source>
        <dbReference type="ARBA" id="ARBA00022723"/>
    </source>
</evidence>
<evidence type="ECO:0000256" key="5">
    <source>
        <dbReference type="ARBA" id="ARBA00022490"/>
    </source>
</evidence>